<dbReference type="Gene3D" id="3.40.50.300">
    <property type="entry name" value="P-loop containing nucleotide triphosphate hydrolases"/>
    <property type="match status" value="1"/>
</dbReference>
<dbReference type="SUPFAM" id="SSF52540">
    <property type="entry name" value="P-loop containing nucleoside triphosphate hydrolases"/>
    <property type="match status" value="1"/>
</dbReference>
<comment type="catalytic activity">
    <reaction evidence="10 11">
        <text>dTMP + ATP = dTDP + ADP</text>
        <dbReference type="Rhea" id="RHEA:13517"/>
        <dbReference type="ChEBI" id="CHEBI:30616"/>
        <dbReference type="ChEBI" id="CHEBI:58369"/>
        <dbReference type="ChEBI" id="CHEBI:63528"/>
        <dbReference type="ChEBI" id="CHEBI:456216"/>
        <dbReference type="EC" id="2.7.4.9"/>
    </reaction>
</comment>
<evidence type="ECO:0000256" key="8">
    <source>
        <dbReference type="ARBA" id="ARBA00022840"/>
    </source>
</evidence>
<dbReference type="PANTHER" id="PTHR10344:SF4">
    <property type="entry name" value="UMP-CMP KINASE 2, MITOCHONDRIAL"/>
    <property type="match status" value="1"/>
</dbReference>
<dbReference type="InterPro" id="IPR027417">
    <property type="entry name" value="P-loop_NTPase"/>
</dbReference>
<comment type="similarity">
    <text evidence="1 11">Belongs to the thymidylate kinase family.</text>
</comment>
<dbReference type="PANTHER" id="PTHR10344">
    <property type="entry name" value="THYMIDYLATE KINASE"/>
    <property type="match status" value="1"/>
</dbReference>
<dbReference type="GO" id="GO:0016301">
    <property type="term" value="F:kinase activity"/>
    <property type="evidence" value="ECO:0007669"/>
    <property type="project" value="UniProtKB-KW"/>
</dbReference>
<evidence type="ECO:0000256" key="9">
    <source>
        <dbReference type="ARBA" id="ARBA00029962"/>
    </source>
</evidence>
<keyword evidence="8 11" id="KW-0067">ATP-binding</keyword>
<keyword evidence="14" id="KW-1185">Reference proteome</keyword>
<feature type="domain" description="Thymidylate kinase-like" evidence="12">
    <location>
        <begin position="9"/>
        <end position="195"/>
    </location>
</feature>
<evidence type="ECO:0000256" key="6">
    <source>
        <dbReference type="ARBA" id="ARBA00022741"/>
    </source>
</evidence>
<evidence type="ECO:0000256" key="4">
    <source>
        <dbReference type="ARBA" id="ARBA00022679"/>
    </source>
</evidence>
<feature type="binding site" evidence="11">
    <location>
        <begin position="11"/>
        <end position="18"/>
    </location>
    <ligand>
        <name>ATP</name>
        <dbReference type="ChEBI" id="CHEBI:30616"/>
    </ligand>
</feature>
<evidence type="ECO:0000313" key="13">
    <source>
        <dbReference type="EMBL" id="MBK1668041.1"/>
    </source>
</evidence>
<evidence type="ECO:0000256" key="3">
    <source>
        <dbReference type="ARBA" id="ARBA00017144"/>
    </source>
</evidence>
<evidence type="ECO:0000256" key="1">
    <source>
        <dbReference type="ARBA" id="ARBA00009776"/>
    </source>
</evidence>
<dbReference type="InterPro" id="IPR039430">
    <property type="entry name" value="Thymidylate_kin-like_dom"/>
</dbReference>
<keyword evidence="5 11" id="KW-0545">Nucleotide biosynthesis</keyword>
<evidence type="ECO:0000256" key="2">
    <source>
        <dbReference type="ARBA" id="ARBA00012980"/>
    </source>
</evidence>
<dbReference type="PROSITE" id="PS01331">
    <property type="entry name" value="THYMIDYLATE_KINASE"/>
    <property type="match status" value="1"/>
</dbReference>
<reference evidence="13 14" key="1">
    <citation type="journal article" date="2020" name="Microorganisms">
        <title>Osmotic Adaptation and Compatible Solute Biosynthesis of Phototrophic Bacteria as Revealed from Genome Analyses.</title>
        <authorList>
            <person name="Imhoff J.F."/>
            <person name="Rahn T."/>
            <person name="Kunzel S."/>
            <person name="Keller A."/>
            <person name="Neulinger S.C."/>
        </authorList>
    </citation>
    <scope>NUCLEOTIDE SEQUENCE [LARGE SCALE GENOMIC DNA]</scope>
    <source>
        <strain evidence="13 14">DSM 9895</strain>
    </source>
</reference>
<evidence type="ECO:0000313" key="14">
    <source>
        <dbReference type="Proteomes" id="UP001296873"/>
    </source>
</evidence>
<evidence type="ECO:0000256" key="10">
    <source>
        <dbReference type="ARBA" id="ARBA00048743"/>
    </source>
</evidence>
<dbReference type="HAMAP" id="MF_00165">
    <property type="entry name" value="Thymidylate_kinase"/>
    <property type="match status" value="1"/>
</dbReference>
<evidence type="ECO:0000259" key="12">
    <source>
        <dbReference type="Pfam" id="PF02223"/>
    </source>
</evidence>
<dbReference type="InterPro" id="IPR018095">
    <property type="entry name" value="Thymidylate_kin_CS"/>
</dbReference>
<keyword evidence="7 11" id="KW-0418">Kinase</keyword>
<protein>
    <recommendedName>
        <fullName evidence="3 11">Thymidylate kinase</fullName>
        <ecNumber evidence="2 11">2.7.4.9</ecNumber>
    </recommendedName>
    <alternativeName>
        <fullName evidence="9 11">dTMP kinase</fullName>
    </alternativeName>
</protein>
<dbReference type="CDD" id="cd01672">
    <property type="entry name" value="TMPK"/>
    <property type="match status" value="1"/>
</dbReference>
<dbReference type="Proteomes" id="UP001296873">
    <property type="component" value="Unassembled WGS sequence"/>
</dbReference>
<accession>A0ABS1DC58</accession>
<keyword evidence="4 11" id="KW-0808">Transferase</keyword>
<evidence type="ECO:0000256" key="7">
    <source>
        <dbReference type="ARBA" id="ARBA00022777"/>
    </source>
</evidence>
<dbReference type="NCBIfam" id="TIGR00041">
    <property type="entry name" value="DTMP_kinase"/>
    <property type="match status" value="1"/>
</dbReference>
<evidence type="ECO:0000256" key="5">
    <source>
        <dbReference type="ARBA" id="ARBA00022727"/>
    </source>
</evidence>
<sequence length="210" mass="22455">MAHGRLITLEGGEGTGKSVQRDRLVDALRKAGLDVVATREPGGSPSAEAVRDLLLAHGGDWRPLSEALIHAAARSQHLAETVRPALATGRWVVSDRFSDSTRAYQGWGQGVPLETLDQLERMVVADGKPDLTLMLDVAPEVGLARAHGRGQAADRYETMDLAFHQRLRDGYRAIAAAEPERCVLIDAGGDVDSVAAAVRAAVRDRLGVPI</sequence>
<dbReference type="EC" id="2.7.4.9" evidence="2 11"/>
<proteinExistence type="inferred from homology"/>
<keyword evidence="6 11" id="KW-0547">Nucleotide-binding</keyword>
<organism evidence="13 14">
    <name type="scientific">Rhodovibrio sodomensis</name>
    <dbReference type="NCBI Taxonomy" id="1088"/>
    <lineage>
        <taxon>Bacteria</taxon>
        <taxon>Pseudomonadati</taxon>
        <taxon>Pseudomonadota</taxon>
        <taxon>Alphaproteobacteria</taxon>
        <taxon>Rhodospirillales</taxon>
        <taxon>Rhodovibrionaceae</taxon>
        <taxon>Rhodovibrio</taxon>
    </lineage>
</organism>
<dbReference type="Pfam" id="PF02223">
    <property type="entry name" value="Thymidylate_kin"/>
    <property type="match status" value="1"/>
</dbReference>
<comment type="function">
    <text evidence="11">Phosphorylation of dTMP to form dTDP in both de novo and salvage pathways of dTTP synthesis.</text>
</comment>
<gene>
    <name evidence="11" type="primary">tmk</name>
    <name evidence="13" type="ORF">CKO28_08325</name>
</gene>
<name>A0ABS1DC58_9PROT</name>
<dbReference type="InterPro" id="IPR018094">
    <property type="entry name" value="Thymidylate_kinase"/>
</dbReference>
<comment type="caution">
    <text evidence="13">The sequence shown here is derived from an EMBL/GenBank/DDBJ whole genome shotgun (WGS) entry which is preliminary data.</text>
</comment>
<dbReference type="EMBL" id="NRRL01000016">
    <property type="protein sequence ID" value="MBK1668041.1"/>
    <property type="molecule type" value="Genomic_DNA"/>
</dbReference>
<evidence type="ECO:0000256" key="11">
    <source>
        <dbReference type="HAMAP-Rule" id="MF_00165"/>
    </source>
</evidence>